<dbReference type="EMBL" id="UZAH01005267">
    <property type="protein sequence ID" value="VDO28902.1"/>
    <property type="molecule type" value="Genomic_DNA"/>
</dbReference>
<name>A0A183F9M0_HELPZ</name>
<dbReference type="Proteomes" id="UP000050761">
    <property type="component" value="Unassembled WGS sequence"/>
</dbReference>
<gene>
    <name evidence="2" type="ORF">HPBE_LOCUS2864</name>
</gene>
<reference evidence="4" key="2">
    <citation type="submission" date="2019-09" db="UniProtKB">
        <authorList>
            <consortium name="WormBaseParasite"/>
        </authorList>
    </citation>
    <scope>IDENTIFICATION</scope>
</reference>
<dbReference type="Pfam" id="PF22892">
    <property type="entry name" value="DSRM_MRPL44"/>
    <property type="match status" value="1"/>
</dbReference>
<dbReference type="OrthoDB" id="444135at2759"/>
<evidence type="ECO:0000313" key="4">
    <source>
        <dbReference type="WBParaSite" id="HPBE_0000286201-mRNA-1"/>
    </source>
</evidence>
<feature type="domain" description="Large ribosomal subunit protein mL44 dsRNA binding" evidence="1">
    <location>
        <begin position="21"/>
        <end position="110"/>
    </location>
</feature>
<dbReference type="GO" id="GO:0003725">
    <property type="term" value="F:double-stranded RNA binding"/>
    <property type="evidence" value="ECO:0007669"/>
    <property type="project" value="InterPro"/>
</dbReference>
<protein>
    <submittedName>
        <fullName evidence="4">YcaO domain-containing protein</fullName>
    </submittedName>
</protein>
<evidence type="ECO:0000313" key="2">
    <source>
        <dbReference type="EMBL" id="VDO28902.1"/>
    </source>
</evidence>
<evidence type="ECO:0000313" key="3">
    <source>
        <dbReference type="Proteomes" id="UP000050761"/>
    </source>
</evidence>
<dbReference type="Gene3D" id="3.30.160.20">
    <property type="match status" value="1"/>
</dbReference>
<reference evidence="2 3" key="1">
    <citation type="submission" date="2018-11" db="EMBL/GenBank/DDBJ databases">
        <authorList>
            <consortium name="Pathogen Informatics"/>
        </authorList>
    </citation>
    <scope>NUCLEOTIDE SEQUENCE [LARGE SCALE GENOMIC DNA]</scope>
</reference>
<dbReference type="InterPro" id="IPR044444">
    <property type="entry name" value="Ribosomal_mL44_DSRM_metazoa"/>
</dbReference>
<dbReference type="AlphaFoldDB" id="A0A183F9M0"/>
<accession>A0A3P7XHS6</accession>
<dbReference type="WBParaSite" id="HPBE_0000286201-mRNA-1">
    <property type="protein sequence ID" value="HPBE_0000286201-mRNA-1"/>
    <property type="gene ID" value="HPBE_0000286201"/>
</dbReference>
<keyword evidence="3" id="KW-1185">Reference proteome</keyword>
<accession>A0A183F9M0</accession>
<proteinExistence type="predicted"/>
<organism evidence="3 4">
    <name type="scientific">Heligmosomoides polygyrus</name>
    <name type="common">Parasitic roundworm</name>
    <dbReference type="NCBI Taxonomy" id="6339"/>
    <lineage>
        <taxon>Eukaryota</taxon>
        <taxon>Metazoa</taxon>
        <taxon>Ecdysozoa</taxon>
        <taxon>Nematoda</taxon>
        <taxon>Chromadorea</taxon>
        <taxon>Rhabditida</taxon>
        <taxon>Rhabditina</taxon>
        <taxon>Rhabditomorpha</taxon>
        <taxon>Strongyloidea</taxon>
        <taxon>Heligmosomidae</taxon>
        <taxon>Heligmosomoides</taxon>
    </lineage>
</organism>
<evidence type="ECO:0000259" key="1">
    <source>
        <dbReference type="Pfam" id="PF22892"/>
    </source>
</evidence>
<sequence length="125" mass="14232">MVVSDSLHESGVRERLNLTFLSEIEPRLLRSSGPVSAQPVYVVGIYKDKTELVGQSAGETLEIAVDMAAREALLRLWGITADRVFFFGKKAEEAPLEQFSKPNYSLKERCRPRYVWNCHYISQHC</sequence>